<dbReference type="AlphaFoldDB" id="U1RAW9"/>
<feature type="region of interest" description="Disordered" evidence="1">
    <location>
        <begin position="1"/>
        <end position="40"/>
    </location>
</feature>
<evidence type="ECO:0000313" key="3">
    <source>
        <dbReference type="Proteomes" id="UP000016519"/>
    </source>
</evidence>
<dbReference type="EMBL" id="AWSI01000024">
    <property type="protein sequence ID" value="ERH30724.1"/>
    <property type="molecule type" value="Genomic_DNA"/>
</dbReference>
<organism evidence="2 3">
    <name type="scientific">Alloscardovia omnicolens F0580</name>
    <dbReference type="NCBI Taxonomy" id="1321816"/>
    <lineage>
        <taxon>Bacteria</taxon>
        <taxon>Bacillati</taxon>
        <taxon>Actinomycetota</taxon>
        <taxon>Actinomycetes</taxon>
        <taxon>Bifidobacteriales</taxon>
        <taxon>Bifidobacteriaceae</taxon>
        <taxon>Alloscardovia</taxon>
    </lineage>
</organism>
<name>U1RAW9_9BIFI</name>
<sequence>MFKVITHGTPHQHTTHTVSPHAKSPKTTQKNSLRQTDYSSTQRVLVRALKALIHQEQ</sequence>
<protein>
    <submittedName>
        <fullName evidence="2">Uncharacterized protein</fullName>
    </submittedName>
</protein>
<feature type="compositionally biased region" description="Low complexity" evidence="1">
    <location>
        <begin position="1"/>
        <end position="17"/>
    </location>
</feature>
<evidence type="ECO:0000313" key="2">
    <source>
        <dbReference type="EMBL" id="ERH30724.1"/>
    </source>
</evidence>
<proteinExistence type="predicted"/>
<comment type="caution">
    <text evidence="2">The sequence shown here is derived from an EMBL/GenBank/DDBJ whole genome shotgun (WGS) entry which is preliminary data.</text>
</comment>
<feature type="compositionally biased region" description="Polar residues" evidence="1">
    <location>
        <begin position="25"/>
        <end position="40"/>
    </location>
</feature>
<accession>U1RAW9</accession>
<keyword evidence="3" id="KW-1185">Reference proteome</keyword>
<evidence type="ECO:0000256" key="1">
    <source>
        <dbReference type="SAM" id="MobiDB-lite"/>
    </source>
</evidence>
<reference evidence="2 3" key="1">
    <citation type="submission" date="2013-08" db="EMBL/GenBank/DDBJ databases">
        <authorList>
            <person name="Weinstock G."/>
            <person name="Sodergren E."/>
            <person name="Wylie T."/>
            <person name="Fulton L."/>
            <person name="Fulton R."/>
            <person name="Fronick C."/>
            <person name="O'Laughlin M."/>
            <person name="Godfrey J."/>
            <person name="Miner T."/>
            <person name="Herter B."/>
            <person name="Appelbaum E."/>
            <person name="Cordes M."/>
            <person name="Lek S."/>
            <person name="Wollam A."/>
            <person name="Pepin K.H."/>
            <person name="Palsikar V.B."/>
            <person name="Mitreva M."/>
            <person name="Wilson R.K."/>
        </authorList>
    </citation>
    <scope>NUCLEOTIDE SEQUENCE [LARGE SCALE GENOMIC DNA]</scope>
    <source>
        <strain evidence="2 3">F0580</strain>
    </source>
</reference>
<dbReference type="HOGENOM" id="CLU_2986336_0_0_11"/>
<dbReference type="Proteomes" id="UP000016519">
    <property type="component" value="Unassembled WGS sequence"/>
</dbReference>
<gene>
    <name evidence="2" type="ORF">HMPREF9244_00921</name>
</gene>